<dbReference type="PANTHER" id="PTHR31727">
    <property type="entry name" value="OLEOYL-ACYL CARRIER PROTEIN THIOESTERASE 1, CHLOROPLASTIC"/>
    <property type="match status" value="1"/>
</dbReference>
<evidence type="ECO:0000313" key="11">
    <source>
        <dbReference type="Proteomes" id="UP000295231"/>
    </source>
</evidence>
<dbReference type="EMBL" id="SJWY01000059">
    <property type="protein sequence ID" value="TDE73829.1"/>
    <property type="molecule type" value="Genomic_DNA"/>
</dbReference>
<dbReference type="PANTHER" id="PTHR31727:SF6">
    <property type="entry name" value="OLEOYL-ACYL CARRIER PROTEIN THIOESTERASE 1, CHLOROPLASTIC"/>
    <property type="match status" value="1"/>
</dbReference>
<gene>
    <name evidence="10" type="ORF">E0E04_03770</name>
</gene>
<dbReference type="SUPFAM" id="SSF54637">
    <property type="entry name" value="Thioesterase/thiol ester dehydrase-isomerase"/>
    <property type="match status" value="2"/>
</dbReference>
<name>A0A4R5G6R0_9STRE</name>
<feature type="domain" description="Acyl-ACP thioesterase-like C-terminal" evidence="9">
    <location>
        <begin position="149"/>
        <end position="175"/>
    </location>
</feature>
<evidence type="ECO:0000256" key="7">
    <source>
        <dbReference type="ARBA" id="ARBA00023160"/>
    </source>
</evidence>
<reference evidence="10 11" key="1">
    <citation type="submission" date="2019-03" db="EMBL/GenBank/DDBJ databases">
        <authorList>
            <person name="Fan P."/>
        </authorList>
    </citation>
    <scope>NUCLEOTIDE SEQUENCE [LARGE SCALE GENOMIC DNA]</scope>
    <source>
        <strain evidence="10 11">KCJ4950</strain>
    </source>
</reference>
<keyword evidence="2" id="KW-0444">Lipid biosynthesis</keyword>
<evidence type="ECO:0000259" key="9">
    <source>
        <dbReference type="Pfam" id="PF20791"/>
    </source>
</evidence>
<sequence length="175" mass="20637">MGLSYQEKYQVPFYESDINQNMKLSQLLSLVLQVSGKQSLSLGMSDEYVFQTYNLVWIITEYAIEIDRLPKYTENIVIETVPTAYNKLFCYRDFNVYGQDGEKILTIHSTFVLMDYDTRKVHPVVDDIVDVYQVEKVKKIYRGPRYEGLENPEETLYHVRFFDLDLNGHVNNSKY</sequence>
<comment type="similarity">
    <text evidence="1">Belongs to the acyl-ACP thioesterase family.</text>
</comment>
<dbReference type="Pfam" id="PF20791">
    <property type="entry name" value="Acyl-ACP_TE_C"/>
    <property type="match status" value="1"/>
</dbReference>
<dbReference type="GO" id="GO:0016297">
    <property type="term" value="F:fatty acyl-[ACP] hydrolase activity"/>
    <property type="evidence" value="ECO:0007669"/>
    <property type="project" value="InterPro"/>
</dbReference>
<evidence type="ECO:0000256" key="5">
    <source>
        <dbReference type="ARBA" id="ARBA00022946"/>
    </source>
</evidence>
<keyword evidence="5" id="KW-0809">Transit peptide</keyword>
<protein>
    <submittedName>
        <fullName evidence="10">Acyl-[acyl-carrier-protein] thioesterase</fullName>
    </submittedName>
</protein>
<dbReference type="GO" id="GO:0000036">
    <property type="term" value="F:acyl carrier activity"/>
    <property type="evidence" value="ECO:0007669"/>
    <property type="project" value="TreeGrafter"/>
</dbReference>
<keyword evidence="3" id="KW-0378">Hydrolase</keyword>
<dbReference type="InterPro" id="IPR045023">
    <property type="entry name" value="FATA/B"/>
</dbReference>
<dbReference type="Proteomes" id="UP000295231">
    <property type="component" value="Unassembled WGS sequence"/>
</dbReference>
<feature type="non-terminal residue" evidence="10">
    <location>
        <position position="175"/>
    </location>
</feature>
<dbReference type="InterPro" id="IPR002864">
    <property type="entry name" value="Acyl-ACP_thioesterase_NHD"/>
</dbReference>
<organism evidence="10 11">
    <name type="scientific">Streptococcus vicugnae</name>
    <dbReference type="NCBI Taxonomy" id="2740579"/>
    <lineage>
        <taxon>Bacteria</taxon>
        <taxon>Bacillati</taxon>
        <taxon>Bacillota</taxon>
        <taxon>Bacilli</taxon>
        <taxon>Lactobacillales</taxon>
        <taxon>Streptococcaceae</taxon>
        <taxon>Streptococcus</taxon>
    </lineage>
</organism>
<evidence type="ECO:0000256" key="6">
    <source>
        <dbReference type="ARBA" id="ARBA00023098"/>
    </source>
</evidence>
<keyword evidence="11" id="KW-1185">Reference proteome</keyword>
<dbReference type="InterPro" id="IPR029069">
    <property type="entry name" value="HotDog_dom_sf"/>
</dbReference>
<evidence type="ECO:0000256" key="1">
    <source>
        <dbReference type="ARBA" id="ARBA00006500"/>
    </source>
</evidence>
<proteinExistence type="inferred from homology"/>
<accession>A0A4R5G6R0</accession>
<evidence type="ECO:0000259" key="8">
    <source>
        <dbReference type="Pfam" id="PF01643"/>
    </source>
</evidence>
<keyword evidence="6" id="KW-0443">Lipid metabolism</keyword>
<dbReference type="Gene3D" id="3.10.129.10">
    <property type="entry name" value="Hotdog Thioesterase"/>
    <property type="match status" value="1"/>
</dbReference>
<keyword evidence="7" id="KW-0275">Fatty acid biosynthesis</keyword>
<keyword evidence="4" id="KW-0276">Fatty acid metabolism</keyword>
<dbReference type="Pfam" id="PF01643">
    <property type="entry name" value="Acyl-ACP_TE"/>
    <property type="match status" value="1"/>
</dbReference>
<feature type="domain" description="Acyl-ACP thioesterase N-terminal hotdog" evidence="8">
    <location>
        <begin position="2"/>
        <end position="132"/>
    </location>
</feature>
<dbReference type="RefSeq" id="WP_132869291.1">
    <property type="nucleotide sequence ID" value="NZ_SJWY01000059.1"/>
</dbReference>
<evidence type="ECO:0000313" key="10">
    <source>
        <dbReference type="EMBL" id="TDE73829.1"/>
    </source>
</evidence>
<comment type="caution">
    <text evidence="10">The sequence shown here is derived from an EMBL/GenBank/DDBJ whole genome shotgun (WGS) entry which is preliminary data.</text>
</comment>
<dbReference type="InterPro" id="IPR049427">
    <property type="entry name" value="Acyl-ACP_TE_C"/>
</dbReference>
<dbReference type="AlphaFoldDB" id="A0A4R5G6R0"/>
<dbReference type="CDD" id="cd00586">
    <property type="entry name" value="4HBT"/>
    <property type="match status" value="1"/>
</dbReference>
<evidence type="ECO:0000256" key="3">
    <source>
        <dbReference type="ARBA" id="ARBA00022801"/>
    </source>
</evidence>
<evidence type="ECO:0000256" key="2">
    <source>
        <dbReference type="ARBA" id="ARBA00022516"/>
    </source>
</evidence>
<evidence type="ECO:0000256" key="4">
    <source>
        <dbReference type="ARBA" id="ARBA00022832"/>
    </source>
</evidence>